<dbReference type="Proteomes" id="UP000218288">
    <property type="component" value="Chromosome"/>
</dbReference>
<dbReference type="AlphaFoldDB" id="A0A160PCC3"/>
<dbReference type="Gene3D" id="3.30.565.60">
    <property type="match status" value="1"/>
</dbReference>
<evidence type="ECO:0000313" key="2">
    <source>
        <dbReference type="Proteomes" id="UP000218288"/>
    </source>
</evidence>
<proteinExistence type="predicted"/>
<dbReference type="EMBL" id="AP014809">
    <property type="protein sequence ID" value="BAU89041.1"/>
    <property type="molecule type" value="Genomic_DNA"/>
</dbReference>
<sequence length="673" mass="75007">MWLHGRAEQYSDQNLVDEVQKLDAELVSKLLPLVADSPLVVIGYRGSEPSIMEHFLGDGGAQTNNFKNGVYWCIRKGETLHPNVEALKRRIGSNFEPYEIEGFDELMDQLARGLKAEDRYLHATAKGDGAATSAFDDQVVPDATVADLDHDLMIATLKEYCEKLGRPPVMHDTLPGLLKEQGLLVQCDGREVPTAGCVLLFGREPQRWFPHAVISTSIGGKKRRVFEGNLIAQHRDLIEWLGQRDANPTLKVKKRTTHDERPAYPERALVELLVNMLVHRDYSRSDPAIIAVSSGESVRFSNPGGLPDSVIAQLEVDNGGRFKPRVEVSGLRNRALCDIFFGIRAMERAGTGLVDVEQMLADHGGGAEFTNDAPGARFTALIKQPIASAGSKSVARDERPTEVYVLNFIPFVSIPDTVAVVKLTGPWRARPTELPINEAGTFIVQGDEYIWSFAPLPILHAVFGSYAHQGAGRAWRRSEIEADPDRRRVLSWLLRKHFERHLRGFGLRGLVIEEGKKRGRRAYFEGNAGGARCYVYDSPARKNIQRWVVKQRGPDGYKAWFENEGFGFEVIQMAGVWGVRIKPFYMFTGRDAKKPLPSFARTAKATRRMKLDRNQNVDNDLTFWGRFLSQGAQTINLGQQHVEDLILGGSFVSVEVIEEAGGAADQRSHTKAA</sequence>
<gene>
    <name evidence="1" type="ORF">MPPM_0436</name>
</gene>
<evidence type="ECO:0000313" key="1">
    <source>
        <dbReference type="EMBL" id="BAU89041.1"/>
    </source>
</evidence>
<accession>A0A160PCC3</accession>
<reference evidence="1 2" key="1">
    <citation type="journal article" date="2016" name="Genome Announc.">
        <title>Complete Genome Sequence of Methylobacterium populi P-1M, Isolated from Pink-Pigmented Household Biofilm.</title>
        <authorList>
            <person name="Morohoshi T."/>
            <person name="Ikeda T."/>
        </authorList>
    </citation>
    <scope>NUCLEOTIDE SEQUENCE [LARGE SCALE GENOMIC DNA]</scope>
    <source>
        <strain evidence="1 2">P-1M</strain>
    </source>
</reference>
<organism evidence="1 2">
    <name type="scientific">Methylorubrum populi</name>
    <dbReference type="NCBI Taxonomy" id="223967"/>
    <lineage>
        <taxon>Bacteria</taxon>
        <taxon>Pseudomonadati</taxon>
        <taxon>Pseudomonadota</taxon>
        <taxon>Alphaproteobacteria</taxon>
        <taxon>Hyphomicrobiales</taxon>
        <taxon>Methylobacteriaceae</taxon>
        <taxon>Methylorubrum</taxon>
    </lineage>
</organism>
<dbReference type="PANTHER" id="PTHR30595">
    <property type="entry name" value="GLPR-RELATED TRANSCRIPTIONAL REPRESSOR"/>
    <property type="match status" value="1"/>
</dbReference>
<dbReference type="InterPro" id="IPR038475">
    <property type="entry name" value="RecG_C_sf"/>
</dbReference>
<protein>
    <submittedName>
        <fullName evidence="1">Putative transcriptional regulator</fullName>
    </submittedName>
</protein>
<dbReference type="PANTHER" id="PTHR30595:SF6">
    <property type="entry name" value="SCHLAFEN ALBA-2 DOMAIN-CONTAINING PROTEIN"/>
    <property type="match status" value="1"/>
</dbReference>
<name>A0A160PCC3_9HYPH</name>